<dbReference type="GO" id="GO:0020037">
    <property type="term" value="F:heme binding"/>
    <property type="evidence" value="ECO:0007669"/>
    <property type="project" value="InterPro"/>
</dbReference>
<gene>
    <name evidence="13 17" type="primary">katG</name>
    <name evidence="17" type="ORF">HFO74_13160</name>
</gene>
<dbReference type="InterPro" id="IPR019793">
    <property type="entry name" value="Peroxidases_heam-ligand_BS"/>
</dbReference>
<evidence type="ECO:0000256" key="11">
    <source>
        <dbReference type="ARBA" id="ARBA00067012"/>
    </source>
</evidence>
<keyword evidence="6 13" id="KW-0376">Hydrogen peroxide</keyword>
<dbReference type="SUPFAM" id="SSF48113">
    <property type="entry name" value="Heme-dependent peroxidases"/>
    <property type="match status" value="2"/>
</dbReference>
<comment type="similarity">
    <text evidence="10 13 14">Belongs to the peroxidase family. Peroxidase/catalase subfamily.</text>
</comment>
<comment type="catalytic activity">
    <reaction evidence="7 13 14">
        <text>2 H2O2 = O2 + 2 H2O</text>
        <dbReference type="Rhea" id="RHEA:20309"/>
        <dbReference type="ChEBI" id="CHEBI:15377"/>
        <dbReference type="ChEBI" id="CHEBI:15379"/>
        <dbReference type="ChEBI" id="CHEBI:16240"/>
        <dbReference type="EC" id="1.11.1.21"/>
    </reaction>
</comment>
<dbReference type="GO" id="GO:0070301">
    <property type="term" value="P:cellular response to hydrogen peroxide"/>
    <property type="evidence" value="ECO:0007669"/>
    <property type="project" value="TreeGrafter"/>
</dbReference>
<feature type="site" description="Transition state stabilizer" evidence="13">
    <location>
        <position position="93"/>
    </location>
</feature>
<evidence type="ECO:0000256" key="13">
    <source>
        <dbReference type="HAMAP-Rule" id="MF_01961"/>
    </source>
</evidence>
<evidence type="ECO:0000256" key="1">
    <source>
        <dbReference type="ARBA" id="ARBA00022559"/>
    </source>
</evidence>
<accession>A0AB35FC97</accession>
<keyword evidence="3 13" id="KW-0479">Metal-binding</keyword>
<dbReference type="RefSeq" id="WP_221978761.1">
    <property type="nucleotide sequence ID" value="NZ_JAAXQQ010000004.1"/>
</dbReference>
<evidence type="ECO:0000256" key="8">
    <source>
        <dbReference type="ARBA" id="ARBA00051651"/>
    </source>
</evidence>
<evidence type="ECO:0000256" key="2">
    <source>
        <dbReference type="ARBA" id="ARBA00022617"/>
    </source>
</evidence>
<dbReference type="CDD" id="cd08200">
    <property type="entry name" value="catalase_peroxidase_2"/>
    <property type="match status" value="1"/>
</dbReference>
<dbReference type="PROSITE" id="PS00436">
    <property type="entry name" value="PEROXIDASE_2"/>
    <property type="match status" value="1"/>
</dbReference>
<evidence type="ECO:0000256" key="12">
    <source>
        <dbReference type="ARBA" id="ARBA00074141"/>
    </source>
</evidence>
<evidence type="ECO:0000256" key="6">
    <source>
        <dbReference type="ARBA" id="ARBA00023324"/>
    </source>
</evidence>
<comment type="PTM">
    <text evidence="13">Formation of the three residue Trp-Tyr-Met cross-link is important for the catalase, but not the peroxidase activity of the enzyme.</text>
</comment>
<feature type="binding site" description="axial binding residue" evidence="13">
    <location>
        <position position="259"/>
    </location>
    <ligand>
        <name>heme b</name>
        <dbReference type="ChEBI" id="CHEBI:60344"/>
    </ligand>
    <ligandPart>
        <name>Fe</name>
        <dbReference type="ChEBI" id="CHEBI:18248"/>
    </ligandPart>
</feature>
<dbReference type="Proteomes" id="UP000758022">
    <property type="component" value="Unassembled WGS sequence"/>
</dbReference>
<dbReference type="HAMAP" id="MF_01961">
    <property type="entry name" value="Catal_peroxid"/>
    <property type="match status" value="1"/>
</dbReference>
<dbReference type="Gene3D" id="1.10.520.10">
    <property type="match status" value="2"/>
</dbReference>
<dbReference type="PROSITE" id="PS00435">
    <property type="entry name" value="PEROXIDASE_1"/>
    <property type="match status" value="1"/>
</dbReference>
<dbReference type="PANTHER" id="PTHR30555">
    <property type="entry name" value="HYDROPEROXIDASE I, BIFUNCTIONAL CATALASE-PEROXIDASE"/>
    <property type="match status" value="1"/>
</dbReference>
<feature type="active site" description="Proton acceptor" evidence="13">
    <location>
        <position position="97"/>
    </location>
</feature>
<dbReference type="GO" id="GO:0046872">
    <property type="term" value="F:metal ion binding"/>
    <property type="evidence" value="ECO:0007669"/>
    <property type="project" value="UniProtKB-KW"/>
</dbReference>
<dbReference type="PANTHER" id="PTHR30555:SF0">
    <property type="entry name" value="CATALASE-PEROXIDASE"/>
    <property type="match status" value="1"/>
</dbReference>
<keyword evidence="2 13" id="KW-0349">Heme</keyword>
<comment type="function">
    <text evidence="9">Bifunctional enzyme with both catalase and broad-spectrum peroxidase activity. Important for stationary phase survival.</text>
</comment>
<evidence type="ECO:0000256" key="4">
    <source>
        <dbReference type="ARBA" id="ARBA00023002"/>
    </source>
</evidence>
<comment type="subunit">
    <text evidence="13">Homodimer or homotetramer.</text>
</comment>
<dbReference type="NCBIfam" id="NF011635">
    <property type="entry name" value="PRK15061.1"/>
    <property type="match status" value="1"/>
</dbReference>
<dbReference type="FunFam" id="1.10.520.10:FF:000002">
    <property type="entry name" value="Catalase-peroxidase"/>
    <property type="match status" value="1"/>
</dbReference>
<sequence>MDNPTDSAGKCPVAHGNTPRGRSNRDWWPNQLNVQILHQNSGRADPLGQAFDYAEEFKKLDLDGLKKDLHALMTDSQDWWPADFGHYGGLFIRMAWHSAGTYRITDGRGGAGAGQQRFAPLNSWPDNVNLDKARRLLWPIKQKYGNRISWADLLILTGNVALESMGFKTFGFAGGRADVWEPEELYWGPEGTWLGDERYSGERELAEPLGAVQMGLIYVNPEGPNGTPDPLASARDIRETFARMAMNDEETVALIAGGHTFGKTHGAGDPSFVGVDPEGGELEAQGLGWTSKFNTGVGRDAIGSGLEVTWTQTPTQWSNYFFENLFAFEWELTKSPGGAHQWQAKNADASIPDAYDPSKKHLPTMLTSDLALRFDPIYEKISRRFLENPAEFADAFARAWFKLTHRDMGPKVRYLGPEVPAEDLIWQDVIPAVDHPLVDDKDIADLKAKVLATGLTVQELVSTAWASASTFRGSDKRGGANGARIRLAPQKDWEVNQPAQLAKVLGVLEGIQKNFNAAQTGAKKISLADLIVLGGAAGVEKAAAAGGHAVSVPFTPGRMDASEAQTDAHSFAALKPRADGFRNYIGGRQFMKPEEALVDRAQLLTLTGPEMTVLVGGLRVLKAGAPEHGVFTSRPETLTNDFFANLLDMATQWSPVAGKDGVYEGRDRKTSEVKWTGTRVDLIFGSHSQLRAFAEVYGQADTKEKFVRDFVAAWTKVMNADRFDLV</sequence>
<dbReference type="GO" id="GO:0005829">
    <property type="term" value="C:cytosol"/>
    <property type="evidence" value="ECO:0007669"/>
    <property type="project" value="UniProtKB-ARBA"/>
</dbReference>
<feature type="region of interest" description="Disordered" evidence="15">
    <location>
        <begin position="1"/>
        <end position="26"/>
    </location>
</feature>
<dbReference type="FunFam" id="1.10.420.10:FF:000004">
    <property type="entry name" value="Catalase-peroxidase"/>
    <property type="match status" value="1"/>
</dbReference>
<dbReference type="GO" id="GO:0004096">
    <property type="term" value="F:catalase activity"/>
    <property type="evidence" value="ECO:0007669"/>
    <property type="project" value="UniProtKB-UniRule"/>
</dbReference>
<evidence type="ECO:0000256" key="3">
    <source>
        <dbReference type="ARBA" id="ARBA00022723"/>
    </source>
</evidence>
<dbReference type="NCBIfam" id="TIGR00198">
    <property type="entry name" value="cat_per_HPI"/>
    <property type="match status" value="1"/>
</dbReference>
<evidence type="ECO:0000256" key="10">
    <source>
        <dbReference type="ARBA" id="ARBA00060838"/>
    </source>
</evidence>
<comment type="catalytic activity">
    <reaction evidence="8 13 14">
        <text>H2O2 + AH2 = A + 2 H2O</text>
        <dbReference type="Rhea" id="RHEA:30275"/>
        <dbReference type="ChEBI" id="CHEBI:13193"/>
        <dbReference type="ChEBI" id="CHEBI:15377"/>
        <dbReference type="ChEBI" id="CHEBI:16240"/>
        <dbReference type="ChEBI" id="CHEBI:17499"/>
        <dbReference type="EC" id="1.11.1.21"/>
    </reaction>
</comment>
<dbReference type="PRINTS" id="PR00458">
    <property type="entry name" value="PEROXIDASE"/>
</dbReference>
<keyword evidence="1 13" id="KW-0575">Peroxidase</keyword>
<dbReference type="FunFam" id="1.10.420.10:FF:000002">
    <property type="entry name" value="Catalase-peroxidase"/>
    <property type="match status" value="1"/>
</dbReference>
<feature type="cross-link" description="Tryptophyl-tyrosyl-methioninium (Tyr-Met) (with Trp-96)" evidence="13">
    <location>
        <begin position="218"/>
        <end position="244"/>
    </location>
</feature>
<evidence type="ECO:0000313" key="18">
    <source>
        <dbReference type="Proteomes" id="UP000758022"/>
    </source>
</evidence>
<feature type="domain" description="Plant heme peroxidase family profile" evidence="16">
    <location>
        <begin position="130"/>
        <end position="416"/>
    </location>
</feature>
<reference evidence="17" key="1">
    <citation type="submission" date="2020-04" db="EMBL/GenBank/DDBJ databases">
        <title>Global-level population genomics supports evidence of horizontal gene transfer on evolution of Rhizobia in Lentils.</title>
        <authorList>
            <person name="Gai Y."/>
            <person name="Cook D."/>
            <person name="Riely B."/>
        </authorList>
    </citation>
    <scope>NUCLEOTIDE SEQUENCE</scope>
    <source>
        <strain evidence="17">TLR9</strain>
    </source>
</reference>
<dbReference type="InterPro" id="IPR010255">
    <property type="entry name" value="Haem_peroxidase_sf"/>
</dbReference>
<dbReference type="CDD" id="cd00649">
    <property type="entry name" value="catalase_peroxidase_1"/>
    <property type="match status" value="1"/>
</dbReference>
<comment type="caution">
    <text evidence="17">The sequence shown here is derived from an EMBL/GenBank/DDBJ whole genome shotgun (WGS) entry which is preliminary data.</text>
</comment>
<organism evidence="17 18">
    <name type="scientific">Rhizobium laguerreae</name>
    <dbReference type="NCBI Taxonomy" id="1076926"/>
    <lineage>
        <taxon>Bacteria</taxon>
        <taxon>Pseudomonadati</taxon>
        <taxon>Pseudomonadota</taxon>
        <taxon>Alphaproteobacteria</taxon>
        <taxon>Hyphomicrobiales</taxon>
        <taxon>Rhizobiaceae</taxon>
        <taxon>Rhizobium/Agrobacterium group</taxon>
        <taxon>Rhizobium</taxon>
    </lineage>
</organism>
<evidence type="ECO:0000256" key="9">
    <source>
        <dbReference type="ARBA" id="ARBA00057360"/>
    </source>
</evidence>
<name>A0AB35FC97_9HYPH</name>
<evidence type="ECO:0000313" key="17">
    <source>
        <dbReference type="EMBL" id="MBY3064374.1"/>
    </source>
</evidence>
<comment type="cofactor">
    <cofactor evidence="13">
        <name>heme b</name>
        <dbReference type="ChEBI" id="CHEBI:60344"/>
    </cofactor>
    <text evidence="13">Binds 1 heme b (iron(II)-protoporphyrin IX) group per dimer.</text>
</comment>
<dbReference type="InterPro" id="IPR000763">
    <property type="entry name" value="Catalase_peroxidase"/>
</dbReference>
<comment type="caution">
    <text evidence="13">Lacks conserved residue(s) required for the propagation of feature annotation.</text>
</comment>
<proteinExistence type="inferred from homology"/>
<evidence type="ECO:0000256" key="14">
    <source>
        <dbReference type="RuleBase" id="RU003451"/>
    </source>
</evidence>
<dbReference type="PROSITE" id="PS50873">
    <property type="entry name" value="PEROXIDASE_4"/>
    <property type="match status" value="1"/>
</dbReference>
<dbReference type="EMBL" id="JAAXQQ010000004">
    <property type="protein sequence ID" value="MBY3064374.1"/>
    <property type="molecule type" value="Genomic_DNA"/>
</dbReference>
<dbReference type="InterPro" id="IPR002016">
    <property type="entry name" value="Haem_peroxidase"/>
</dbReference>
<dbReference type="EC" id="1.11.1.21" evidence="11 13"/>
<keyword evidence="4 13" id="KW-0560">Oxidoreductase</keyword>
<dbReference type="GO" id="GO:0042744">
    <property type="term" value="P:hydrogen peroxide catabolic process"/>
    <property type="evidence" value="ECO:0007669"/>
    <property type="project" value="UniProtKB-KW"/>
</dbReference>
<protein>
    <recommendedName>
        <fullName evidence="12 13">Catalase-peroxidase</fullName>
        <shortName evidence="13">CP</shortName>
        <ecNumber evidence="11 13">1.11.1.21</ecNumber>
    </recommendedName>
    <alternativeName>
        <fullName evidence="13">Peroxidase/catalase</fullName>
    </alternativeName>
</protein>
<evidence type="ECO:0000259" key="16">
    <source>
        <dbReference type="PROSITE" id="PS50873"/>
    </source>
</evidence>
<dbReference type="AlphaFoldDB" id="A0AB35FC97"/>
<dbReference type="PRINTS" id="PR00460">
    <property type="entry name" value="BPEROXIDASE"/>
</dbReference>
<dbReference type="InterPro" id="IPR019794">
    <property type="entry name" value="Peroxidases_AS"/>
</dbReference>
<evidence type="ECO:0000256" key="15">
    <source>
        <dbReference type="SAM" id="MobiDB-lite"/>
    </source>
</evidence>
<evidence type="ECO:0000256" key="5">
    <source>
        <dbReference type="ARBA" id="ARBA00023004"/>
    </source>
</evidence>
<evidence type="ECO:0000256" key="7">
    <source>
        <dbReference type="ARBA" id="ARBA00049145"/>
    </source>
</evidence>
<dbReference type="Gene3D" id="1.10.420.10">
    <property type="entry name" value="Peroxidase, domain 2"/>
    <property type="match status" value="2"/>
</dbReference>
<keyword evidence="5 13" id="KW-0408">Iron</keyword>
<dbReference type="Pfam" id="PF00141">
    <property type="entry name" value="peroxidase"/>
    <property type="match status" value="2"/>
</dbReference>